<organism evidence="1 2">
    <name type="scientific">Lipomyces orientalis</name>
    <dbReference type="NCBI Taxonomy" id="1233043"/>
    <lineage>
        <taxon>Eukaryota</taxon>
        <taxon>Fungi</taxon>
        <taxon>Dikarya</taxon>
        <taxon>Ascomycota</taxon>
        <taxon>Saccharomycotina</taxon>
        <taxon>Lipomycetes</taxon>
        <taxon>Lipomycetales</taxon>
        <taxon>Lipomycetaceae</taxon>
        <taxon>Lipomyces</taxon>
    </lineage>
</organism>
<comment type="caution">
    <text evidence="1">The sequence shown here is derived from an EMBL/GenBank/DDBJ whole genome shotgun (WGS) entry which is preliminary data.</text>
</comment>
<gene>
    <name evidence="1" type="ORF">V1517DRAFT_326758</name>
</gene>
<evidence type="ECO:0000313" key="2">
    <source>
        <dbReference type="Proteomes" id="UP001489719"/>
    </source>
</evidence>
<dbReference type="EMBL" id="MU970101">
    <property type="protein sequence ID" value="KAK9321335.1"/>
    <property type="molecule type" value="Genomic_DNA"/>
</dbReference>
<dbReference type="Proteomes" id="UP001489719">
    <property type="component" value="Unassembled WGS sequence"/>
</dbReference>
<accession>A0ACC3TJG9</accession>
<reference evidence="2" key="1">
    <citation type="journal article" date="2024" name="Front. Bioeng. Biotechnol.">
        <title>Genome-scale model development and genomic sequencing of the oleaginous clade Lipomyces.</title>
        <authorList>
            <person name="Czajka J.J."/>
            <person name="Han Y."/>
            <person name="Kim J."/>
            <person name="Mondo S.J."/>
            <person name="Hofstad B.A."/>
            <person name="Robles A."/>
            <person name="Haridas S."/>
            <person name="Riley R."/>
            <person name="LaButti K."/>
            <person name="Pangilinan J."/>
            <person name="Andreopoulos W."/>
            <person name="Lipzen A."/>
            <person name="Yan J."/>
            <person name="Wang M."/>
            <person name="Ng V."/>
            <person name="Grigoriev I.V."/>
            <person name="Spatafora J.W."/>
            <person name="Magnuson J.K."/>
            <person name="Baker S.E."/>
            <person name="Pomraning K.R."/>
        </authorList>
    </citation>
    <scope>NUCLEOTIDE SEQUENCE [LARGE SCALE GENOMIC DNA]</scope>
    <source>
        <strain evidence="2">CBS 10300</strain>
    </source>
</reference>
<keyword evidence="2" id="KW-1185">Reference proteome</keyword>
<name>A0ACC3TJG9_9ASCO</name>
<protein>
    <submittedName>
        <fullName evidence="1">Uncharacterized protein</fullName>
    </submittedName>
</protein>
<proteinExistence type="predicted"/>
<evidence type="ECO:0000313" key="1">
    <source>
        <dbReference type="EMBL" id="KAK9321335.1"/>
    </source>
</evidence>
<sequence>MVGLAGPRNRQKITHDPRNTAWSNDTDRFGHRHLSNLGWKPGSGLGLSAASRSITTHVKIKLKDDNLGLGASIAKANQDAASWAPGLDSFQELLSRLNSGTNSPSNEEKSGEEGDSKETMWETETKKGQTYNRLGKWGARVKFVRGERLGATIDDKILELGRKQSDEVTIGRTEVCPTSNMTQAVKAKKSKKNRDRHAREGTSDIGDFSCGQTEQSSKSDFDDHKKEDNKRKHRREDETDVIIRDQDLNKLKKKKNEKLDVNEKEKNSQGGKGEEKKNKRKRKEAKSVKEKGKVEKSLRATDVAKDGHKQGKTKEIARDSTSKRK</sequence>